<evidence type="ECO:0000256" key="1">
    <source>
        <dbReference type="ARBA" id="ARBA00007274"/>
    </source>
</evidence>
<dbReference type="SUPFAM" id="SSF51161">
    <property type="entry name" value="Trimeric LpxA-like enzymes"/>
    <property type="match status" value="1"/>
</dbReference>
<organism evidence="3 4">
    <name type="scientific">Mucilaginibacter boryungensis</name>
    <dbReference type="NCBI Taxonomy" id="768480"/>
    <lineage>
        <taxon>Bacteria</taxon>
        <taxon>Pseudomonadati</taxon>
        <taxon>Bacteroidota</taxon>
        <taxon>Sphingobacteriia</taxon>
        <taxon>Sphingobacteriales</taxon>
        <taxon>Sphingobacteriaceae</taxon>
        <taxon>Mucilaginibacter</taxon>
    </lineage>
</organism>
<evidence type="ECO:0000313" key="4">
    <source>
        <dbReference type="Proteomes" id="UP000632774"/>
    </source>
</evidence>
<keyword evidence="4" id="KW-1185">Reference proteome</keyword>
<dbReference type="InterPro" id="IPR011004">
    <property type="entry name" value="Trimer_LpxA-like_sf"/>
</dbReference>
<evidence type="ECO:0000259" key="2">
    <source>
        <dbReference type="Pfam" id="PF17836"/>
    </source>
</evidence>
<reference evidence="3 4" key="1">
    <citation type="submission" date="2020-10" db="EMBL/GenBank/DDBJ databases">
        <title>Mucilaginibacter mali sp. nov., isolated from rhizosphere soil of apple orchard.</title>
        <authorList>
            <person name="Lee J.-S."/>
            <person name="Kim H.S."/>
            <person name="Kim J.-S."/>
        </authorList>
    </citation>
    <scope>NUCLEOTIDE SEQUENCE [LARGE SCALE GENOMIC DNA]</scope>
    <source>
        <strain evidence="3 4">KCTC 23157</strain>
    </source>
</reference>
<dbReference type="RefSeq" id="WP_194105230.1">
    <property type="nucleotide sequence ID" value="NZ_JADFFM010000001.1"/>
</dbReference>
<sequence>MTKYGIYGAGALGQEVFLNVTDILKQQGKEWDFIGFIDDSLPQGTVVKYGKVAGNIHFLNAVAYKLEIIIAIGNTIAIQNIYQKIDNPKISFPNIIHPSVSYLNKDSVTMGKGNVIGMLGLVSFDVNIGDFNIFNTRVSIGHHVQIGSFNIFHPNIQISGNVKIGDSNTFGFNSGIIPAKKIGNKNTFGPGCIVTRNIANDSLYIGNPAQKFNFNT</sequence>
<dbReference type="EMBL" id="JADFFM010000001">
    <property type="protein sequence ID" value="MBE9665846.1"/>
    <property type="molecule type" value="Genomic_DNA"/>
</dbReference>
<dbReference type="PANTHER" id="PTHR43300:SF7">
    <property type="entry name" value="UDP-N-ACETYLBACILLOSAMINE N-ACETYLTRANSFERASE"/>
    <property type="match status" value="1"/>
</dbReference>
<evidence type="ECO:0000313" key="3">
    <source>
        <dbReference type="EMBL" id="MBE9665846.1"/>
    </source>
</evidence>
<dbReference type="InterPro" id="IPR041561">
    <property type="entry name" value="PglD_N"/>
</dbReference>
<comment type="caution">
    <text evidence="3">The sequence shown here is derived from an EMBL/GenBank/DDBJ whole genome shotgun (WGS) entry which is preliminary data.</text>
</comment>
<accession>A0ABR9XF54</accession>
<dbReference type="Pfam" id="PF17836">
    <property type="entry name" value="PglD_N"/>
    <property type="match status" value="1"/>
</dbReference>
<name>A0ABR9XF54_9SPHI</name>
<dbReference type="PANTHER" id="PTHR43300">
    <property type="entry name" value="ACETYLTRANSFERASE"/>
    <property type="match status" value="1"/>
</dbReference>
<dbReference type="Proteomes" id="UP000632774">
    <property type="component" value="Unassembled WGS sequence"/>
</dbReference>
<dbReference type="CDD" id="cd03360">
    <property type="entry name" value="LbH_AT_putative"/>
    <property type="match status" value="1"/>
</dbReference>
<dbReference type="InterPro" id="IPR020019">
    <property type="entry name" value="AcTrfase_PglD-like"/>
</dbReference>
<feature type="domain" description="PglD N-terminal" evidence="2">
    <location>
        <begin position="6"/>
        <end position="84"/>
    </location>
</feature>
<dbReference type="Gene3D" id="2.160.10.10">
    <property type="entry name" value="Hexapeptide repeat proteins"/>
    <property type="match status" value="1"/>
</dbReference>
<protein>
    <submittedName>
        <fullName evidence="3">Acetyltransferase</fullName>
    </submittedName>
</protein>
<comment type="similarity">
    <text evidence="1">Belongs to the transferase hexapeptide repeat family.</text>
</comment>
<gene>
    <name evidence="3" type="ORF">IRJ18_05695</name>
</gene>
<dbReference type="InterPro" id="IPR050179">
    <property type="entry name" value="Trans_hexapeptide_repeat"/>
</dbReference>
<proteinExistence type="inferred from homology"/>
<dbReference type="Gene3D" id="3.40.50.20">
    <property type="match status" value="1"/>
</dbReference>